<dbReference type="eggNOG" id="ENOG5033NMU">
    <property type="taxonomic scope" value="Bacteria"/>
</dbReference>
<name>E6VFI8_RHOPX</name>
<dbReference type="KEGG" id="rpx:Rpdx1_2489"/>
<accession>E6VFI8</accession>
<protein>
    <submittedName>
        <fullName evidence="1">Uncharacterized protein</fullName>
    </submittedName>
</protein>
<evidence type="ECO:0000313" key="1">
    <source>
        <dbReference type="EMBL" id="ADU44080.1"/>
    </source>
</evidence>
<dbReference type="Proteomes" id="UP000001402">
    <property type="component" value="Chromosome"/>
</dbReference>
<dbReference type="OrthoDB" id="8000465at2"/>
<reference evidence="1" key="1">
    <citation type="submission" date="2010-12" db="EMBL/GenBank/DDBJ databases">
        <title>Complete sequence of Rhodopseudomonas palustris DX-1.</title>
        <authorList>
            <consortium name="US DOE Joint Genome Institute"/>
            <person name="Lucas S."/>
            <person name="Copeland A."/>
            <person name="Lapidus A."/>
            <person name="Cheng J.-F."/>
            <person name="Goodwin L."/>
            <person name="Pitluck S."/>
            <person name="Misra M."/>
            <person name="Chertkov O."/>
            <person name="Detter J.C."/>
            <person name="Han C."/>
            <person name="Tapia R."/>
            <person name="Land M."/>
            <person name="Hauser L."/>
            <person name="Kyrpides N."/>
            <person name="Ivanova N."/>
            <person name="Ovchinnikova G."/>
            <person name="Logan B."/>
            <person name="Oda Y."/>
            <person name="Harwood C."/>
            <person name="Woyke T."/>
        </authorList>
    </citation>
    <scope>NUCLEOTIDE SEQUENCE [LARGE SCALE GENOMIC DNA]</scope>
    <source>
        <strain evidence="1">DX-1</strain>
    </source>
</reference>
<gene>
    <name evidence="1" type="ordered locus">Rpdx1_2489</name>
</gene>
<dbReference type="HOGENOM" id="CLU_2511872_0_0_5"/>
<dbReference type="BioCyc" id="RPAL652103:RPDX1_RS12235-MONOMER"/>
<dbReference type="STRING" id="652103.Rpdx1_2489"/>
<evidence type="ECO:0000313" key="2">
    <source>
        <dbReference type="Proteomes" id="UP000001402"/>
    </source>
</evidence>
<dbReference type="AlphaFoldDB" id="E6VFI8"/>
<organism evidence="1 2">
    <name type="scientific">Rhodopseudomonas palustris (strain DX-1)</name>
    <dbReference type="NCBI Taxonomy" id="652103"/>
    <lineage>
        <taxon>Bacteria</taxon>
        <taxon>Pseudomonadati</taxon>
        <taxon>Pseudomonadota</taxon>
        <taxon>Alphaproteobacteria</taxon>
        <taxon>Hyphomicrobiales</taxon>
        <taxon>Nitrobacteraceae</taxon>
        <taxon>Rhodopseudomonas</taxon>
    </lineage>
</organism>
<sequence length="95" mass="10158">MAMRFKLPPGGDVPPVVAARRIGLSLGAFNDALPGLLARGFPPADPTTGNFDLDAIDAWRRGRYPHLFQSGLTLAPTARHARDVVADRVARIRGG</sequence>
<dbReference type="EMBL" id="CP002418">
    <property type="protein sequence ID" value="ADU44080.1"/>
    <property type="molecule type" value="Genomic_DNA"/>
</dbReference>
<proteinExistence type="predicted"/>